<accession>A0A1G9WJG2</accession>
<name>A0A1G9WJG2_9EURY</name>
<gene>
    <name evidence="3" type="ORF">SAMN04487949_2774</name>
</gene>
<evidence type="ECO:0000256" key="1">
    <source>
        <dbReference type="SAM" id="MobiDB-lite"/>
    </source>
</evidence>
<feature type="transmembrane region" description="Helical" evidence="2">
    <location>
        <begin position="37"/>
        <end position="56"/>
    </location>
</feature>
<dbReference type="RefSeq" id="WP_089698321.1">
    <property type="nucleotide sequence ID" value="NZ_FNHL01000003.1"/>
</dbReference>
<protein>
    <submittedName>
        <fullName evidence="3">Uncharacterized protein</fullName>
    </submittedName>
</protein>
<keyword evidence="4" id="KW-1185">Reference proteome</keyword>
<dbReference type="EMBL" id="FNHL01000003">
    <property type="protein sequence ID" value="SDM84306.1"/>
    <property type="molecule type" value="Genomic_DNA"/>
</dbReference>
<keyword evidence="2" id="KW-0472">Membrane</keyword>
<feature type="compositionally biased region" description="Basic and acidic residues" evidence="1">
    <location>
        <begin position="95"/>
        <end position="109"/>
    </location>
</feature>
<feature type="region of interest" description="Disordered" evidence="1">
    <location>
        <begin position="86"/>
        <end position="119"/>
    </location>
</feature>
<organism evidence="3 4">
    <name type="scientific">Halogranum gelatinilyticum</name>
    <dbReference type="NCBI Taxonomy" id="660521"/>
    <lineage>
        <taxon>Archaea</taxon>
        <taxon>Methanobacteriati</taxon>
        <taxon>Methanobacteriota</taxon>
        <taxon>Stenosarchaea group</taxon>
        <taxon>Halobacteria</taxon>
        <taxon>Halobacteriales</taxon>
        <taxon>Haloferacaceae</taxon>
    </lineage>
</organism>
<dbReference type="STRING" id="660521.SAMN04487949_2774"/>
<keyword evidence="2" id="KW-1133">Transmembrane helix</keyword>
<evidence type="ECO:0000313" key="4">
    <source>
        <dbReference type="Proteomes" id="UP000199451"/>
    </source>
</evidence>
<dbReference type="AlphaFoldDB" id="A0A1G9WJG2"/>
<evidence type="ECO:0000313" key="3">
    <source>
        <dbReference type="EMBL" id="SDM84306.1"/>
    </source>
</evidence>
<keyword evidence="2" id="KW-0812">Transmembrane</keyword>
<evidence type="ECO:0000256" key="2">
    <source>
        <dbReference type="SAM" id="Phobius"/>
    </source>
</evidence>
<dbReference type="OrthoDB" id="306439at2157"/>
<sequence>MSSTPSLPRALLTGVAVAALVLPFVVGVSALTPLPLWGTLVVDAVIALLVATAVVARHRDGDSEDDTDDGDSVWDLIPDWQYDGRHVESGGLSRGEQEKALREMQERAEGSGQQERQQS</sequence>
<proteinExistence type="predicted"/>
<dbReference type="Proteomes" id="UP000199451">
    <property type="component" value="Unassembled WGS sequence"/>
</dbReference>
<reference evidence="4" key="1">
    <citation type="submission" date="2016-10" db="EMBL/GenBank/DDBJ databases">
        <authorList>
            <person name="Varghese N."/>
            <person name="Submissions S."/>
        </authorList>
    </citation>
    <scope>NUCLEOTIDE SEQUENCE [LARGE SCALE GENOMIC DNA]</scope>
    <source>
        <strain evidence="4">CGMCC 1.10119</strain>
    </source>
</reference>